<keyword evidence="3" id="KW-1185">Reference proteome</keyword>
<dbReference type="Gene3D" id="3.40.50.300">
    <property type="entry name" value="P-loop containing nucleotide triphosphate hydrolases"/>
    <property type="match status" value="1"/>
</dbReference>
<evidence type="ECO:0000313" key="3">
    <source>
        <dbReference type="Proteomes" id="UP000831880"/>
    </source>
</evidence>
<evidence type="ECO:0000313" key="2">
    <source>
        <dbReference type="EMBL" id="UOQ92482.1"/>
    </source>
</evidence>
<name>A0ABY4H0E9_9BACI</name>
<feature type="domain" description="Phosphoribulokinase/uridine kinase" evidence="1">
    <location>
        <begin position="7"/>
        <end position="71"/>
    </location>
</feature>
<accession>A0ABY4H0E9</accession>
<dbReference type="Proteomes" id="UP000831880">
    <property type="component" value="Chromosome"/>
</dbReference>
<protein>
    <recommendedName>
        <fullName evidence="1">Phosphoribulokinase/uridine kinase domain-containing protein</fullName>
    </recommendedName>
</protein>
<dbReference type="Pfam" id="PF00485">
    <property type="entry name" value="PRK"/>
    <property type="match status" value="1"/>
</dbReference>
<proteinExistence type="predicted"/>
<dbReference type="InterPro" id="IPR027417">
    <property type="entry name" value="P-loop_NTPase"/>
</dbReference>
<dbReference type="SUPFAM" id="SSF52540">
    <property type="entry name" value="P-loop containing nucleoside triphosphate hydrolases"/>
    <property type="match status" value="1"/>
</dbReference>
<dbReference type="RefSeq" id="WP_244752090.1">
    <property type="nucleotide sequence ID" value="NZ_CP095074.1"/>
</dbReference>
<sequence>MSEKSPTDYQRYDWDHDELAEWHHISPSGVIVVEGCYAARDQLRSYYDYTVWVECPREVRLKRGLERDGQEALSFWQDWMEQEDRYIEIQQPRDQVDFIIKGIENN</sequence>
<gene>
    <name evidence="2" type="ORF">MUO14_18800</name>
</gene>
<organism evidence="2 3">
    <name type="scientific">Halobacillus shinanisalinarum</name>
    <dbReference type="NCBI Taxonomy" id="2932258"/>
    <lineage>
        <taxon>Bacteria</taxon>
        <taxon>Bacillati</taxon>
        <taxon>Bacillota</taxon>
        <taxon>Bacilli</taxon>
        <taxon>Bacillales</taxon>
        <taxon>Bacillaceae</taxon>
        <taxon>Halobacillus</taxon>
    </lineage>
</organism>
<evidence type="ECO:0000259" key="1">
    <source>
        <dbReference type="Pfam" id="PF00485"/>
    </source>
</evidence>
<reference evidence="2 3" key="1">
    <citation type="submission" date="2022-04" db="EMBL/GenBank/DDBJ databases">
        <title>Halobacillus sp. isolated from saltern.</title>
        <authorList>
            <person name="Won M."/>
            <person name="Lee C.-M."/>
            <person name="Woen H.-Y."/>
            <person name="Kwon S.-W."/>
        </authorList>
    </citation>
    <scope>NUCLEOTIDE SEQUENCE [LARGE SCALE GENOMIC DNA]</scope>
    <source>
        <strain evidence="2 3">SSTM10-2</strain>
    </source>
</reference>
<dbReference type="InterPro" id="IPR006083">
    <property type="entry name" value="PRK/URK"/>
</dbReference>
<dbReference type="EMBL" id="CP095074">
    <property type="protein sequence ID" value="UOQ92482.1"/>
    <property type="molecule type" value="Genomic_DNA"/>
</dbReference>